<dbReference type="EMBL" id="JBHUJB010000021">
    <property type="protein sequence ID" value="MFD2158141.1"/>
    <property type="molecule type" value="Genomic_DNA"/>
</dbReference>
<evidence type="ECO:0000313" key="2">
    <source>
        <dbReference type="EMBL" id="MFD2158141.1"/>
    </source>
</evidence>
<name>A0ABW4Z833_9BACT</name>
<dbReference type="CDD" id="cd10447">
    <property type="entry name" value="GIY-YIG_unchar_2"/>
    <property type="match status" value="1"/>
</dbReference>
<evidence type="ECO:0000313" key="3">
    <source>
        <dbReference type="Proteomes" id="UP001597389"/>
    </source>
</evidence>
<keyword evidence="3" id="KW-1185">Reference proteome</keyword>
<evidence type="ECO:0000259" key="1">
    <source>
        <dbReference type="Pfam" id="PF14267"/>
    </source>
</evidence>
<protein>
    <submittedName>
        <fullName evidence="2">GIY-YIG nuclease family protein</fullName>
    </submittedName>
</protein>
<proteinExistence type="predicted"/>
<reference evidence="3" key="1">
    <citation type="journal article" date="2019" name="Int. J. Syst. Evol. Microbiol.">
        <title>The Global Catalogue of Microorganisms (GCM) 10K type strain sequencing project: providing services to taxonomists for standard genome sequencing and annotation.</title>
        <authorList>
            <consortium name="The Broad Institute Genomics Platform"/>
            <consortium name="The Broad Institute Genome Sequencing Center for Infectious Disease"/>
            <person name="Wu L."/>
            <person name="Ma J."/>
        </authorList>
    </citation>
    <scope>NUCLEOTIDE SEQUENCE [LARGE SCALE GENOMIC DNA]</scope>
    <source>
        <strain evidence="3">CCUG 57942</strain>
    </source>
</reference>
<feature type="domain" description="DUF4357" evidence="1">
    <location>
        <begin position="220"/>
        <end position="275"/>
    </location>
</feature>
<organism evidence="2 3">
    <name type="scientific">Rubritalea tangerina</name>
    <dbReference type="NCBI Taxonomy" id="430798"/>
    <lineage>
        <taxon>Bacteria</taxon>
        <taxon>Pseudomonadati</taxon>
        <taxon>Verrucomicrobiota</taxon>
        <taxon>Verrucomicrobiia</taxon>
        <taxon>Verrucomicrobiales</taxon>
        <taxon>Rubritaleaceae</taxon>
        <taxon>Rubritalea</taxon>
    </lineage>
</organism>
<comment type="caution">
    <text evidence="2">The sequence shown here is derived from an EMBL/GenBank/DDBJ whole genome shotgun (WGS) entry which is preliminary data.</text>
</comment>
<gene>
    <name evidence="2" type="ORF">ACFSW8_04450</name>
</gene>
<dbReference type="InterPro" id="IPR025579">
    <property type="entry name" value="DUF4357"/>
</dbReference>
<dbReference type="RefSeq" id="WP_377090284.1">
    <property type="nucleotide sequence ID" value="NZ_JBHSJL010000014.1"/>
</dbReference>
<dbReference type="Proteomes" id="UP001597389">
    <property type="component" value="Unassembled WGS sequence"/>
</dbReference>
<accession>A0ABW4Z833</accession>
<dbReference type="Pfam" id="PF14267">
    <property type="entry name" value="DUF4357"/>
    <property type="match status" value="1"/>
</dbReference>
<sequence length="283" mass="31815">MTSHAKTIQIFLPDGNPRGLKIAEFTSRTIKTILVPRTQLDLALKREELGNVGVYFLFGDTTPGKLTQLYIGEAEDCSTRLKQHNKQKDWWNVAVVCISKTQEFTKAHVKYLEWYCHQQAEASGRYKLENGNIPPKAHVSEPVIADLMDHFESISTLTSTLGYPLFDKPTKPKRSEKLTCKGKKALAHGEYTDDGLTVFAGSTTNKNFTKSSHNYIQVYRDGLLEDGILIPGENPDTYQFTKNHTFNSPSLAAAVLLASNSNGWVEWKYPDGKTLDEVKRKNS</sequence>